<keyword evidence="2" id="KW-1185">Reference proteome</keyword>
<reference evidence="1" key="1">
    <citation type="submission" date="2023-02" db="EMBL/GenBank/DDBJ databases">
        <title>Description of Roseinatronobacter alkalisoli sp. nov., an alkaliphilic bacerium isolated from soda soil.</title>
        <authorList>
            <person name="Wei W."/>
        </authorList>
    </citation>
    <scope>NUCLEOTIDE SEQUENCE</scope>
    <source>
        <strain evidence="1">HJB301</strain>
    </source>
</reference>
<dbReference type="InterPro" id="IPR058227">
    <property type="entry name" value="RSP_7527-like"/>
</dbReference>
<dbReference type="EMBL" id="JAQZSM010000006">
    <property type="protein sequence ID" value="MDD7971217.1"/>
    <property type="molecule type" value="Genomic_DNA"/>
</dbReference>
<evidence type="ECO:0000313" key="2">
    <source>
        <dbReference type="Proteomes" id="UP001431784"/>
    </source>
</evidence>
<gene>
    <name evidence="1" type="ORF">PUT78_08890</name>
</gene>
<protein>
    <submittedName>
        <fullName evidence="1">Uncharacterized protein</fullName>
    </submittedName>
</protein>
<sequence length="58" mass="6336">METLHNETLTVLDVTQLEKEARRMRAAYIQAGVHKAWTALVAYFGHAAGAQDHGASKA</sequence>
<organism evidence="1 2">
    <name type="scientific">Roseinatronobacter alkalisoli</name>
    <dbReference type="NCBI Taxonomy" id="3028235"/>
    <lineage>
        <taxon>Bacteria</taxon>
        <taxon>Pseudomonadati</taxon>
        <taxon>Pseudomonadota</taxon>
        <taxon>Alphaproteobacteria</taxon>
        <taxon>Rhodobacterales</taxon>
        <taxon>Paracoccaceae</taxon>
        <taxon>Roseinatronobacter</taxon>
    </lineage>
</organism>
<evidence type="ECO:0000313" key="1">
    <source>
        <dbReference type="EMBL" id="MDD7971217.1"/>
    </source>
</evidence>
<name>A0ABT5T7V9_9RHOB</name>
<proteinExistence type="predicted"/>
<accession>A0ABT5T7V9</accession>
<dbReference type="Proteomes" id="UP001431784">
    <property type="component" value="Unassembled WGS sequence"/>
</dbReference>
<dbReference type="NCBIfam" id="NF046098">
    <property type="entry name" value="RSP_7527_fam"/>
    <property type="match status" value="1"/>
</dbReference>
<comment type="caution">
    <text evidence="1">The sequence shown here is derived from an EMBL/GenBank/DDBJ whole genome shotgun (WGS) entry which is preliminary data.</text>
</comment>
<dbReference type="RefSeq" id="WP_274351897.1">
    <property type="nucleotide sequence ID" value="NZ_JAQZSM010000006.1"/>
</dbReference>